<accession>A0A9C7G6N3</accession>
<reference evidence="1" key="1">
    <citation type="submission" date="2021-10" db="EMBL/GenBank/DDBJ databases">
        <authorList>
            <person name="Criscuolo A."/>
        </authorList>
    </citation>
    <scope>NUCLEOTIDE SEQUENCE</scope>
    <source>
        <strain evidence="1">CIP111885</strain>
    </source>
</reference>
<dbReference type="Proteomes" id="UP000789845">
    <property type="component" value="Unassembled WGS sequence"/>
</dbReference>
<evidence type="ECO:0000313" key="1">
    <source>
        <dbReference type="EMBL" id="CAG9606688.1"/>
    </source>
</evidence>
<keyword evidence="2" id="KW-1185">Reference proteome</keyword>
<name>A0A9C7G6N3_9BACI</name>
<organism evidence="1 2">
    <name type="scientific">Pseudoneobacillus rhizosphaerae</name>
    <dbReference type="NCBI Taxonomy" id="2880968"/>
    <lineage>
        <taxon>Bacteria</taxon>
        <taxon>Bacillati</taxon>
        <taxon>Bacillota</taxon>
        <taxon>Bacilli</taxon>
        <taxon>Bacillales</taxon>
        <taxon>Bacillaceae</taxon>
        <taxon>Pseudoneobacillus</taxon>
    </lineage>
</organism>
<dbReference type="AlphaFoldDB" id="A0A9C7G6N3"/>
<sequence>MSDGIARIWGGKVETIIRMATEQDLPNLVDFLEKANLGTEGVKETVEYFLLMEDESGRLRATIGVEPFGENGLLRSLVITAGMKENEILTLFEQILRLTKEKNISSLFLATNKQTSVPFFQMLGFSTIEEEELPKDLFKSEHIKNILTVDNSVFLKFQM</sequence>
<evidence type="ECO:0008006" key="3">
    <source>
        <dbReference type="Google" id="ProtNLM"/>
    </source>
</evidence>
<dbReference type="SUPFAM" id="SSF55729">
    <property type="entry name" value="Acyl-CoA N-acyltransferases (Nat)"/>
    <property type="match status" value="1"/>
</dbReference>
<dbReference type="Gene3D" id="3.40.630.30">
    <property type="match status" value="1"/>
</dbReference>
<proteinExistence type="predicted"/>
<comment type="caution">
    <text evidence="1">The sequence shown here is derived from an EMBL/GenBank/DDBJ whole genome shotgun (WGS) entry which is preliminary data.</text>
</comment>
<protein>
    <recommendedName>
        <fullName evidence="3">N-acetyltransferase domain-containing protein</fullName>
    </recommendedName>
</protein>
<evidence type="ECO:0000313" key="2">
    <source>
        <dbReference type="Proteomes" id="UP000789845"/>
    </source>
</evidence>
<dbReference type="InterPro" id="IPR016181">
    <property type="entry name" value="Acyl_CoA_acyltransferase"/>
</dbReference>
<gene>
    <name evidence="1" type="ORF">NEOCIP111885_00376</name>
</gene>
<dbReference type="EMBL" id="CAKJTG010000002">
    <property type="protein sequence ID" value="CAG9606688.1"/>
    <property type="molecule type" value="Genomic_DNA"/>
</dbReference>